<dbReference type="RefSeq" id="XP_026487569.2">
    <property type="nucleotide sequence ID" value="XM_026631784.2"/>
</dbReference>
<feature type="domain" description="Cilia- and flagella-associated protein 47" evidence="1">
    <location>
        <begin position="1130"/>
        <end position="1214"/>
    </location>
</feature>
<sequence length="1735" mass="200344">MSNCTSYNPDDVFKRFKVVEFPISFVGLSTTLELDVEFDLDTSAYLKTLCEGRLMKFDEAFEISAAHRAFSVKYKNSHTIEITFTPKNECITKAKYDKQFDNRFVFDLRLIKVDGSRCCYDEFHSEIGRYYISGQFEYPNVHHTPENINFGDVIINTKTTKFIRIQNESVLSAKMQYVRIPGINLHPETFTIPPNTSKKIAITVKSTCLKLKNSIIFEIINPHDVFKESSDKNCITYTVHFNINVIYRKSSKQIQIESLHKLNELNPTYTYTGKELLIHNERNKLGLKYLQMSKMLYEKIPILEKYTTDKHKCYTIASMEIKDNIFYQTIQETPSTYDLFQIRLIPFTINFGRVGTSTYGEHNLIIHNNTKFNISVEFFKDKFILYSDEKKVTLKMKVKSFVKANLTIFCLAHMEGTFSHTFQYTINEKYHRNHPYTLQIGNPTLMVNEKSLKFGMVTTETFVTSVPIRIYNHFNLPVDFKWDELHPDTPFEIIPKAGTIPRHSCRLCDVQYICKPNKTKTHEVELLSISKCTRNIPFELSVVTRKLSIKFLQTVVTFKDIALNMETVENVKLENSSREIALFHVVEPLIQGLRIEPMCGTIRPKVVMVFDIIVKIPCILEFNFDIYIKINNKENVILPVSGNVVEPKLLIHPKNIYMPRIPCNMITFVPVTFQNVSVLKTVVDVLDTGDDNIFDVYVMQGNERKRIFYFNLDGGQSKTVYIKVYDIFRREYEMYIPFRTNGLLGPPNQNLCSTELRHYIEDSEKSYENNPKIKIKSTNKDICYCRITGVITVPWITFSVDKFEMIYVQNIENTMDFAMTNVSKYCIPITIVTSKLSPIFTLDIHSTEDSQIVINENNMKFELNIGKSANFTLKFQPKGHGRFVSTALLYLDKLMTIPYYNLTFIGKRQIPDMYPDTYKIIFPPCSIGTELRKMLTLKMDGQSTKELFSCSSKEEPNLTVEFIDSKIELENETYYTHVSVKVSVSCQTTYVQNITLNFQHTNGSCCEVEVCFCFTYCPLTLHSQFLVKAEESSYPYFPLKTQFEQYNYMEVCCSFLEKWMFQQGFRRDLYPIIPDTFHAISASISTQSGGAKSKGINVSYLNFVRRIAGPLMKHIRKISVIGVDESYKCVKEIHDTYREILILLRSRGANVGVLQAKFLLSYEQFVIYSDNTTPRCNADIILTQQLLADVVLFNRLSKQSWIDLILQSYKVFVMDSCFFECVCMSTQPRDIIKILTEWYNENILLQHEKLRGKKKTPKIITNITTDLADGIAIISTILTYCPFMEEHFQLFCDDCNNCVENNIINNACLIIEAMNILKLYFPLSTKDFLHPNFLVMLFLSIHLFVTLPMFKTKDLVEFNPPLLRSSTRLLAISPSNQETLIFNYIILNNIKSNFTVEKTSSADTGKKIYLSVKYTANFVAKETAVLLVHGFNKTRIFDTFIIFLLSGHAGSLYPIRKCKVTGPLYRPNKVDVLVASPFAVNAVFKLHLTDNEPVIPVTFEKDIQPKFCINRLYLIDQEITLSGIPKESGQEVLEYKLYFQIVCLSTQIENSWLWFRSDVGEFFIRITTQPRWDLAIDTLQVKVQTWPIDPCSCGEACECYRTTAVMVPHRNELMVKSLRYALLEQASDTMIHVFDQLIETATGKIILGMLLKEGGSNLSEVQHILKSEATFRITSKTLFPRLEKVTLAQHTNAFLALPVTIPAKDKSEKYAITLTSECGMDIRTYRIIFIESYSE</sequence>
<organism evidence="2 3">
    <name type="scientific">Vanessa tameamea</name>
    <name type="common">Kamehameha butterfly</name>
    <dbReference type="NCBI Taxonomy" id="334116"/>
    <lineage>
        <taxon>Eukaryota</taxon>
        <taxon>Metazoa</taxon>
        <taxon>Ecdysozoa</taxon>
        <taxon>Arthropoda</taxon>
        <taxon>Hexapoda</taxon>
        <taxon>Insecta</taxon>
        <taxon>Pterygota</taxon>
        <taxon>Neoptera</taxon>
        <taxon>Endopterygota</taxon>
        <taxon>Lepidoptera</taxon>
        <taxon>Glossata</taxon>
        <taxon>Ditrysia</taxon>
        <taxon>Papilionoidea</taxon>
        <taxon>Nymphalidae</taxon>
        <taxon>Nymphalinae</taxon>
        <taxon>Vanessa</taxon>
    </lineage>
</organism>
<protein>
    <submittedName>
        <fullName evidence="3">Uncharacterized protein LOC113394466</fullName>
    </submittedName>
</protein>
<dbReference type="GO" id="GO:0060271">
    <property type="term" value="P:cilium assembly"/>
    <property type="evidence" value="ECO:0007669"/>
    <property type="project" value="TreeGrafter"/>
</dbReference>
<dbReference type="InterPro" id="IPR013783">
    <property type="entry name" value="Ig-like_fold"/>
</dbReference>
<evidence type="ECO:0000313" key="3">
    <source>
        <dbReference type="RefSeq" id="XP_026487569.2"/>
    </source>
</evidence>
<keyword evidence="2" id="KW-1185">Reference proteome</keyword>
<reference evidence="3" key="1">
    <citation type="submission" date="2025-08" db="UniProtKB">
        <authorList>
            <consortium name="RefSeq"/>
        </authorList>
    </citation>
    <scope>IDENTIFICATION</scope>
    <source>
        <tissue evidence="3">Whole body</tissue>
    </source>
</reference>
<evidence type="ECO:0000313" key="2">
    <source>
        <dbReference type="Proteomes" id="UP001652626"/>
    </source>
</evidence>
<evidence type="ECO:0000259" key="1">
    <source>
        <dbReference type="Pfam" id="PF24529"/>
    </source>
</evidence>
<dbReference type="GO" id="GO:0005929">
    <property type="term" value="C:cilium"/>
    <property type="evidence" value="ECO:0007669"/>
    <property type="project" value="TreeGrafter"/>
</dbReference>
<dbReference type="Pfam" id="PF24529">
    <property type="entry name" value="CFAP47"/>
    <property type="match status" value="1"/>
</dbReference>
<dbReference type="OMA" id="DIFRREY"/>
<dbReference type="OrthoDB" id="10060824at2759"/>
<name>A0A8B8HRV5_VANTA</name>
<accession>A0A8B8HRV5</accession>
<dbReference type="Gene3D" id="2.60.40.10">
    <property type="entry name" value="Immunoglobulins"/>
    <property type="match status" value="3"/>
</dbReference>
<dbReference type="PANTHER" id="PTHR45912">
    <property type="entry name" value="CILIA- AND FLAGELLA-ASSOCIATED PROTEIN 47"/>
    <property type="match status" value="1"/>
</dbReference>
<dbReference type="Proteomes" id="UP001652626">
    <property type="component" value="Chromosome 4"/>
</dbReference>
<gene>
    <name evidence="3" type="primary">LOC113394466</name>
</gene>
<dbReference type="InterPro" id="IPR056343">
    <property type="entry name" value="CFAP47_dom"/>
</dbReference>
<dbReference type="GeneID" id="113394466"/>
<dbReference type="PANTHER" id="PTHR45912:SF3">
    <property type="entry name" value="CILIA- AND FLAGELLA-ASSOCIATED PROTEIN 47"/>
    <property type="match status" value="1"/>
</dbReference>
<proteinExistence type="predicted"/>